<evidence type="ECO:0000256" key="2">
    <source>
        <dbReference type="ARBA" id="ARBA00010497"/>
    </source>
</evidence>
<dbReference type="EMBL" id="PKMF04000022">
    <property type="protein sequence ID" value="KAK7857998.1"/>
    <property type="molecule type" value="Genomic_DNA"/>
</dbReference>
<gene>
    <name evidence="10" type="primary">RGTB1</name>
    <name evidence="10" type="ORF">CFP56_014572</name>
</gene>
<evidence type="ECO:0000256" key="4">
    <source>
        <dbReference type="ARBA" id="ARBA00022679"/>
    </source>
</evidence>
<keyword evidence="6" id="KW-0677">Repeat</keyword>
<dbReference type="Pfam" id="PF00432">
    <property type="entry name" value="Prenyltrans"/>
    <property type="match status" value="1"/>
</dbReference>
<name>A0AAW0M536_QUESU</name>
<accession>A0AAW0M536</accession>
<keyword evidence="4 10" id="KW-0808">Transferase</keyword>
<evidence type="ECO:0000313" key="10">
    <source>
        <dbReference type="EMBL" id="KAK7857998.1"/>
    </source>
</evidence>
<dbReference type="GO" id="GO:0046872">
    <property type="term" value="F:metal ion binding"/>
    <property type="evidence" value="ECO:0007669"/>
    <property type="project" value="UniProtKB-KW"/>
</dbReference>
<dbReference type="SUPFAM" id="SSF48239">
    <property type="entry name" value="Terpenoid cyclases/Protein prenyltransferases"/>
    <property type="match status" value="1"/>
</dbReference>
<evidence type="ECO:0000256" key="5">
    <source>
        <dbReference type="ARBA" id="ARBA00022723"/>
    </source>
</evidence>
<evidence type="ECO:0000259" key="9">
    <source>
        <dbReference type="Pfam" id="PF00432"/>
    </source>
</evidence>
<evidence type="ECO:0000313" key="11">
    <source>
        <dbReference type="Proteomes" id="UP000237347"/>
    </source>
</evidence>
<dbReference type="InterPro" id="IPR008930">
    <property type="entry name" value="Terpenoid_cyclase/PrenylTrfase"/>
</dbReference>
<dbReference type="Proteomes" id="UP000237347">
    <property type="component" value="Unassembled WGS sequence"/>
</dbReference>
<dbReference type="GO" id="GO:0004663">
    <property type="term" value="F:Rab geranylgeranyltransferase activity"/>
    <property type="evidence" value="ECO:0007669"/>
    <property type="project" value="TreeGrafter"/>
</dbReference>
<sequence>MVIQKKTLNLLALLESHAGGATPEVPVDLRPPTPIPARSSPTEPGEKKRKREKSRLLVLDGAPFPFDSSIKEFQLGKVGYVVGLVKQALLLPRDMAELRNLKKCEVCYSWWAFSSLIMIDRVHWINKEKLVEFILDCQEMENGGISDRPDDAVDVYHTYFGVAGLSLLEYPGLKAIDPVYALPVDVVNRNFLGR</sequence>
<dbReference type="InterPro" id="IPR045089">
    <property type="entry name" value="PGGT1B-like"/>
</dbReference>
<protein>
    <submittedName>
        <fullName evidence="10">Geranylgeranyl transferase type-2 subunit beta 1</fullName>
    </submittedName>
</protein>
<keyword evidence="11" id="KW-1185">Reference proteome</keyword>
<evidence type="ECO:0000256" key="7">
    <source>
        <dbReference type="ARBA" id="ARBA00022833"/>
    </source>
</evidence>
<dbReference type="AlphaFoldDB" id="A0AAW0M536"/>
<dbReference type="InterPro" id="IPR001330">
    <property type="entry name" value="Prenyltrans"/>
</dbReference>
<dbReference type="PANTHER" id="PTHR11774">
    <property type="entry name" value="GERANYLGERANYL TRANSFERASE TYPE BETA SUBUNIT"/>
    <property type="match status" value="1"/>
</dbReference>
<evidence type="ECO:0000256" key="8">
    <source>
        <dbReference type="SAM" id="MobiDB-lite"/>
    </source>
</evidence>
<comment type="similarity">
    <text evidence="2">Belongs to the protein prenyltransferase subunit beta family.</text>
</comment>
<organism evidence="10 11">
    <name type="scientific">Quercus suber</name>
    <name type="common">Cork oak</name>
    <dbReference type="NCBI Taxonomy" id="58331"/>
    <lineage>
        <taxon>Eukaryota</taxon>
        <taxon>Viridiplantae</taxon>
        <taxon>Streptophyta</taxon>
        <taxon>Embryophyta</taxon>
        <taxon>Tracheophyta</taxon>
        <taxon>Spermatophyta</taxon>
        <taxon>Magnoliopsida</taxon>
        <taxon>eudicotyledons</taxon>
        <taxon>Gunneridae</taxon>
        <taxon>Pentapetalae</taxon>
        <taxon>rosids</taxon>
        <taxon>fabids</taxon>
        <taxon>Fagales</taxon>
        <taxon>Fagaceae</taxon>
        <taxon>Quercus</taxon>
    </lineage>
</organism>
<dbReference type="PANTHER" id="PTHR11774:SF16">
    <property type="entry name" value="GERANYLGERANYL TRANSFERASE TYPE-2 SUBUNIT BETA 1-RELATED"/>
    <property type="match status" value="1"/>
</dbReference>
<keyword evidence="5" id="KW-0479">Metal-binding</keyword>
<comment type="cofactor">
    <cofactor evidence="1">
        <name>Zn(2+)</name>
        <dbReference type="ChEBI" id="CHEBI:29105"/>
    </cofactor>
</comment>
<evidence type="ECO:0000256" key="6">
    <source>
        <dbReference type="ARBA" id="ARBA00022737"/>
    </source>
</evidence>
<reference evidence="10 11" key="1">
    <citation type="journal article" date="2018" name="Sci. Data">
        <title>The draft genome sequence of cork oak.</title>
        <authorList>
            <person name="Ramos A.M."/>
            <person name="Usie A."/>
            <person name="Barbosa P."/>
            <person name="Barros P.M."/>
            <person name="Capote T."/>
            <person name="Chaves I."/>
            <person name="Simoes F."/>
            <person name="Abreu I."/>
            <person name="Carrasquinho I."/>
            <person name="Faro C."/>
            <person name="Guimaraes J.B."/>
            <person name="Mendonca D."/>
            <person name="Nobrega F."/>
            <person name="Rodrigues L."/>
            <person name="Saibo N.J.M."/>
            <person name="Varela M.C."/>
            <person name="Egas C."/>
            <person name="Matos J."/>
            <person name="Miguel C.M."/>
            <person name="Oliveira M.M."/>
            <person name="Ricardo C.P."/>
            <person name="Goncalves S."/>
        </authorList>
    </citation>
    <scope>NUCLEOTIDE SEQUENCE [LARGE SCALE GENOMIC DNA]</scope>
    <source>
        <strain evidence="11">cv. HL8</strain>
    </source>
</reference>
<feature type="region of interest" description="Disordered" evidence="8">
    <location>
        <begin position="22"/>
        <end position="53"/>
    </location>
</feature>
<keyword evidence="7" id="KW-0862">Zinc</keyword>
<dbReference type="GO" id="GO:0005968">
    <property type="term" value="C:Rab-protein geranylgeranyltransferase complex"/>
    <property type="evidence" value="ECO:0007669"/>
    <property type="project" value="TreeGrafter"/>
</dbReference>
<comment type="caution">
    <text evidence="10">The sequence shown here is derived from an EMBL/GenBank/DDBJ whole genome shotgun (WGS) entry which is preliminary data.</text>
</comment>
<feature type="domain" description="Prenyltransferase alpha-alpha toroid" evidence="9">
    <location>
        <begin position="99"/>
        <end position="181"/>
    </location>
</feature>
<evidence type="ECO:0000256" key="3">
    <source>
        <dbReference type="ARBA" id="ARBA00022602"/>
    </source>
</evidence>
<keyword evidence="3" id="KW-0637">Prenyltransferase</keyword>
<proteinExistence type="inferred from homology"/>
<evidence type="ECO:0000256" key="1">
    <source>
        <dbReference type="ARBA" id="ARBA00001947"/>
    </source>
</evidence>
<dbReference type="Gene3D" id="1.50.10.20">
    <property type="match status" value="1"/>
</dbReference>